<proteinExistence type="predicted"/>
<accession>A0AAD4F5Y0</accession>
<name>A0AAD4F5Y0_9PEZI</name>
<reference evidence="2" key="1">
    <citation type="submission" date="2023-02" db="EMBL/GenBank/DDBJ databases">
        <authorList>
            <person name="Palmer J.M."/>
        </authorList>
    </citation>
    <scope>NUCLEOTIDE SEQUENCE</scope>
    <source>
        <strain evidence="2">FW57</strain>
    </source>
</reference>
<feature type="compositionally biased region" description="Pro residues" evidence="1">
    <location>
        <begin position="105"/>
        <end position="125"/>
    </location>
</feature>
<protein>
    <submittedName>
        <fullName evidence="2">Uncharacterized protein</fullName>
    </submittedName>
</protein>
<dbReference type="AlphaFoldDB" id="A0AAD4F5Y0"/>
<feature type="region of interest" description="Disordered" evidence="1">
    <location>
        <begin position="1"/>
        <end position="84"/>
    </location>
</feature>
<sequence length="150" mass="16345">MATSAVEDPTSLAVRPVVAGAPSLADTSSPPTKRHRSIGPPRPAWQDSSPPVKGEDDVEDQSLLANIPNAPCAPADLASPPDQKMQKVIFKWGDRRVVNWRPHPRPLGPSPEPSPAPLPSGPPTPDQKMQKVIFKWGDRRVVNWRSLTEM</sequence>
<organism evidence="2 3">
    <name type="scientific">Staphylotrichum longicolle</name>
    <dbReference type="NCBI Taxonomy" id="669026"/>
    <lineage>
        <taxon>Eukaryota</taxon>
        <taxon>Fungi</taxon>
        <taxon>Dikarya</taxon>
        <taxon>Ascomycota</taxon>
        <taxon>Pezizomycotina</taxon>
        <taxon>Sordariomycetes</taxon>
        <taxon>Sordariomycetidae</taxon>
        <taxon>Sordariales</taxon>
        <taxon>Chaetomiaceae</taxon>
        <taxon>Staphylotrichum</taxon>
    </lineage>
</organism>
<comment type="caution">
    <text evidence="2">The sequence shown here is derived from an EMBL/GenBank/DDBJ whole genome shotgun (WGS) entry which is preliminary data.</text>
</comment>
<dbReference type="EMBL" id="JAHCVI010000001">
    <property type="protein sequence ID" value="KAG7293500.1"/>
    <property type="molecule type" value="Genomic_DNA"/>
</dbReference>
<feature type="region of interest" description="Disordered" evidence="1">
    <location>
        <begin position="99"/>
        <end position="128"/>
    </location>
</feature>
<evidence type="ECO:0000313" key="3">
    <source>
        <dbReference type="Proteomes" id="UP001197093"/>
    </source>
</evidence>
<gene>
    <name evidence="2" type="ORF">NEMBOFW57_003552</name>
</gene>
<evidence type="ECO:0000256" key="1">
    <source>
        <dbReference type="SAM" id="MobiDB-lite"/>
    </source>
</evidence>
<dbReference type="Proteomes" id="UP001197093">
    <property type="component" value="Unassembled WGS sequence"/>
</dbReference>
<evidence type="ECO:0000313" key="2">
    <source>
        <dbReference type="EMBL" id="KAG7293500.1"/>
    </source>
</evidence>
<keyword evidence="3" id="KW-1185">Reference proteome</keyword>